<evidence type="ECO:0000313" key="1">
    <source>
        <dbReference type="EMBL" id="KAF9600483.1"/>
    </source>
</evidence>
<dbReference type="AlphaFoldDB" id="A0A835HM04"/>
<dbReference type="OrthoDB" id="343623at2759"/>
<comment type="caution">
    <text evidence="1">The sequence shown here is derived from an EMBL/GenBank/DDBJ whole genome shotgun (WGS) entry which is preliminary data.</text>
</comment>
<dbReference type="Proteomes" id="UP000631114">
    <property type="component" value="Unassembled WGS sequence"/>
</dbReference>
<name>A0A835HM04_9MAGN</name>
<dbReference type="PANTHER" id="PTHR12087">
    <property type="entry name" value="ORIGIN RECOGNITION COMPLEX SUBUNIT 4"/>
    <property type="match status" value="1"/>
</dbReference>
<dbReference type="InterPro" id="IPR027417">
    <property type="entry name" value="P-loop_NTPase"/>
</dbReference>
<proteinExistence type="predicted"/>
<organism evidence="1 2">
    <name type="scientific">Coptis chinensis</name>
    <dbReference type="NCBI Taxonomy" id="261450"/>
    <lineage>
        <taxon>Eukaryota</taxon>
        <taxon>Viridiplantae</taxon>
        <taxon>Streptophyta</taxon>
        <taxon>Embryophyta</taxon>
        <taxon>Tracheophyta</taxon>
        <taxon>Spermatophyta</taxon>
        <taxon>Magnoliopsida</taxon>
        <taxon>Ranunculales</taxon>
        <taxon>Ranunculaceae</taxon>
        <taxon>Coptidoideae</taxon>
        <taxon>Coptis</taxon>
    </lineage>
</organism>
<keyword evidence="2" id="KW-1185">Reference proteome</keyword>
<reference evidence="1 2" key="1">
    <citation type="submission" date="2020-10" db="EMBL/GenBank/DDBJ databases">
        <title>The Coptis chinensis genome and diversification of protoberbering-type alkaloids.</title>
        <authorList>
            <person name="Wang B."/>
            <person name="Shu S."/>
            <person name="Song C."/>
            <person name="Liu Y."/>
        </authorList>
    </citation>
    <scope>NUCLEOTIDE SEQUENCE [LARGE SCALE GENOMIC DNA]</scope>
    <source>
        <strain evidence="1">HL-2020</strain>
        <tissue evidence="1">Leaf</tissue>
    </source>
</reference>
<dbReference type="EMBL" id="JADFTS010000006">
    <property type="protein sequence ID" value="KAF9600483.1"/>
    <property type="molecule type" value="Genomic_DNA"/>
</dbReference>
<dbReference type="GO" id="GO:0003688">
    <property type="term" value="F:DNA replication origin binding"/>
    <property type="evidence" value="ECO:0007669"/>
    <property type="project" value="TreeGrafter"/>
</dbReference>
<dbReference type="InterPro" id="IPR016527">
    <property type="entry name" value="ORC4"/>
</dbReference>
<dbReference type="GO" id="GO:0006270">
    <property type="term" value="P:DNA replication initiation"/>
    <property type="evidence" value="ECO:0007669"/>
    <property type="project" value="TreeGrafter"/>
</dbReference>
<sequence length="180" mass="20760">MESQKTQKEVEKAQLHLRTKLCNRTSIFSSSPDSNFSKLKFIVSNSVTEGCNNSVLLLGPRGCGQIEVLDLVLGDLKAEYPDIISVVRLDGVLHYDDNCSLKVWSSLKEMYSQENNLSRIYDLFESLFKTKTGDQPIDEYYSTMKGLWEELLLYQPFTFNLEKQREQREHFRVAFVAAWG</sequence>
<accession>A0A835HM04</accession>
<evidence type="ECO:0000313" key="2">
    <source>
        <dbReference type="Proteomes" id="UP000631114"/>
    </source>
</evidence>
<dbReference type="Gene3D" id="3.40.50.300">
    <property type="entry name" value="P-loop containing nucleotide triphosphate hydrolases"/>
    <property type="match status" value="1"/>
</dbReference>
<gene>
    <name evidence="1" type="ORF">IFM89_009932</name>
</gene>
<dbReference type="PANTHER" id="PTHR12087:SF0">
    <property type="entry name" value="ORIGIN RECOGNITION COMPLEX SUBUNIT 4"/>
    <property type="match status" value="1"/>
</dbReference>
<protein>
    <submittedName>
        <fullName evidence="1">Uncharacterized protein</fullName>
    </submittedName>
</protein>
<dbReference type="GO" id="GO:0005664">
    <property type="term" value="C:nuclear origin of replication recognition complex"/>
    <property type="evidence" value="ECO:0007669"/>
    <property type="project" value="TreeGrafter"/>
</dbReference>